<feature type="transmembrane region" description="Helical" evidence="1">
    <location>
        <begin position="21"/>
        <end position="42"/>
    </location>
</feature>
<evidence type="ECO:0000313" key="3">
    <source>
        <dbReference type="Proteomes" id="UP000217343"/>
    </source>
</evidence>
<evidence type="ECO:0000256" key="1">
    <source>
        <dbReference type="SAM" id="Phobius"/>
    </source>
</evidence>
<keyword evidence="3" id="KW-1185">Reference proteome</keyword>
<dbReference type="Pfam" id="PF07963">
    <property type="entry name" value="N_methyl"/>
    <property type="match status" value="1"/>
</dbReference>
<dbReference type="EMBL" id="CP022203">
    <property type="protein sequence ID" value="ATB44810.1"/>
    <property type="molecule type" value="Genomic_DNA"/>
</dbReference>
<dbReference type="RefSeq" id="WP_239989275.1">
    <property type="nucleotide sequence ID" value="NZ_CP022203.1"/>
</dbReference>
<dbReference type="PROSITE" id="PS00409">
    <property type="entry name" value="PROKAR_NTER_METHYL"/>
    <property type="match status" value="1"/>
</dbReference>
<dbReference type="AlphaFoldDB" id="A0A250JMF6"/>
<evidence type="ECO:0000313" key="2">
    <source>
        <dbReference type="EMBL" id="ATB44810.1"/>
    </source>
</evidence>
<gene>
    <name evidence="2" type="ORF">MYMAC_000387</name>
</gene>
<dbReference type="NCBIfam" id="TIGR02532">
    <property type="entry name" value="IV_pilin_GFxxxE"/>
    <property type="match status" value="1"/>
</dbReference>
<keyword evidence="1" id="KW-0812">Transmembrane</keyword>
<proteinExistence type="predicted"/>
<dbReference type="KEGG" id="mmas:MYMAC_000387"/>
<accession>A0A250JMF6</accession>
<dbReference type="InterPro" id="IPR012902">
    <property type="entry name" value="N_methyl_site"/>
</dbReference>
<dbReference type="Proteomes" id="UP000217343">
    <property type="component" value="Chromosome"/>
</dbReference>
<keyword evidence="1" id="KW-0472">Membrane</keyword>
<keyword evidence="1" id="KW-1133">Transmembrane helix</keyword>
<reference evidence="2 3" key="1">
    <citation type="submission" date="2017-06" db="EMBL/GenBank/DDBJ databases">
        <title>Sequencing and comparative analysis of myxobacterial genomes.</title>
        <authorList>
            <person name="Rupp O."/>
            <person name="Goesmann A."/>
            <person name="Sogaard-Andersen L."/>
        </authorList>
    </citation>
    <scope>NUCLEOTIDE SEQUENCE [LARGE SCALE GENOMIC DNA]</scope>
    <source>
        <strain evidence="2 3">DSM 14697</strain>
    </source>
</reference>
<sequence>MTSSPKWTRTRATRGFTLLEVMIASAIGLIVLGAGLVAAMQMQRRSQFEEQTMQAQTTGRVVMELISADLQRAGAGMGNAPIVFSDTRVQAPIQAWTEPDLRAVDVTRPFPADANFALPPPPPSHLADFASDVLQMHWGDTRAMVTLANCTPPPPQPQDFVRNDAQVFCLVPNSSTRLAPTVAPSTPALAVNPSRNMACHVRVTSVDAASNQLIAEVGSGTETTTVPPCGTPGDPLWRVSNPARESWRIMQAQSAAYRVNWASGTPTLEYLGPGAEDWVVLSRHVERLKVRFGVMSHAPPIGFRWFPDPDPAVNLPEIDNCTIARCPIDQHPDASLEPGAPADDTELRLRLWQRVREAEVTLVVRTPRPDRDAFDPDEAMRYDKEGFPIDGFKRRTYTFRVMLRNFAAGGLQPPLVGE</sequence>
<protein>
    <submittedName>
        <fullName evidence="2">Pilus assembly protein</fullName>
    </submittedName>
</protein>
<name>A0A250JMF6_9BACT</name>
<organism evidence="2 3">
    <name type="scientific">Corallococcus macrosporus DSM 14697</name>
    <dbReference type="NCBI Taxonomy" id="1189310"/>
    <lineage>
        <taxon>Bacteria</taxon>
        <taxon>Pseudomonadati</taxon>
        <taxon>Myxococcota</taxon>
        <taxon>Myxococcia</taxon>
        <taxon>Myxococcales</taxon>
        <taxon>Cystobacterineae</taxon>
        <taxon>Myxococcaceae</taxon>
        <taxon>Corallococcus</taxon>
    </lineage>
</organism>